<organism evidence="2 3">
    <name type="scientific">Trematosphaeria pertusa</name>
    <dbReference type="NCBI Taxonomy" id="390896"/>
    <lineage>
        <taxon>Eukaryota</taxon>
        <taxon>Fungi</taxon>
        <taxon>Dikarya</taxon>
        <taxon>Ascomycota</taxon>
        <taxon>Pezizomycotina</taxon>
        <taxon>Dothideomycetes</taxon>
        <taxon>Pleosporomycetidae</taxon>
        <taxon>Pleosporales</taxon>
        <taxon>Massarineae</taxon>
        <taxon>Trematosphaeriaceae</taxon>
        <taxon>Trematosphaeria</taxon>
    </lineage>
</organism>
<keyword evidence="3" id="KW-1185">Reference proteome</keyword>
<name>A0A6A6I8K5_9PLEO</name>
<evidence type="ECO:0000313" key="3">
    <source>
        <dbReference type="Proteomes" id="UP000800094"/>
    </source>
</evidence>
<evidence type="ECO:0000313" key="2">
    <source>
        <dbReference type="EMBL" id="KAF2246894.1"/>
    </source>
</evidence>
<dbReference type="RefSeq" id="XP_033681898.1">
    <property type="nucleotide sequence ID" value="XM_033833634.1"/>
</dbReference>
<dbReference type="OrthoDB" id="3792227at2759"/>
<dbReference type="AlphaFoldDB" id="A0A6A6I8K5"/>
<dbReference type="Proteomes" id="UP000800094">
    <property type="component" value="Unassembled WGS sequence"/>
</dbReference>
<feature type="region of interest" description="Disordered" evidence="1">
    <location>
        <begin position="188"/>
        <end position="225"/>
    </location>
</feature>
<proteinExistence type="predicted"/>
<gene>
    <name evidence="2" type="ORF">BU26DRAFT_567235</name>
</gene>
<dbReference type="EMBL" id="ML987198">
    <property type="protein sequence ID" value="KAF2246894.1"/>
    <property type="molecule type" value="Genomic_DNA"/>
</dbReference>
<accession>A0A6A6I8K5</accession>
<dbReference type="GeneID" id="54586964"/>
<evidence type="ECO:0000256" key="1">
    <source>
        <dbReference type="SAM" id="MobiDB-lite"/>
    </source>
</evidence>
<reference evidence="2" key="1">
    <citation type="journal article" date="2020" name="Stud. Mycol.">
        <title>101 Dothideomycetes genomes: a test case for predicting lifestyles and emergence of pathogens.</title>
        <authorList>
            <person name="Haridas S."/>
            <person name="Albert R."/>
            <person name="Binder M."/>
            <person name="Bloem J."/>
            <person name="Labutti K."/>
            <person name="Salamov A."/>
            <person name="Andreopoulos B."/>
            <person name="Baker S."/>
            <person name="Barry K."/>
            <person name="Bills G."/>
            <person name="Bluhm B."/>
            <person name="Cannon C."/>
            <person name="Castanera R."/>
            <person name="Culley D."/>
            <person name="Daum C."/>
            <person name="Ezra D."/>
            <person name="Gonzalez J."/>
            <person name="Henrissat B."/>
            <person name="Kuo A."/>
            <person name="Liang C."/>
            <person name="Lipzen A."/>
            <person name="Lutzoni F."/>
            <person name="Magnuson J."/>
            <person name="Mondo S."/>
            <person name="Nolan M."/>
            <person name="Ohm R."/>
            <person name="Pangilinan J."/>
            <person name="Park H.-J."/>
            <person name="Ramirez L."/>
            <person name="Alfaro M."/>
            <person name="Sun H."/>
            <person name="Tritt A."/>
            <person name="Yoshinaga Y."/>
            <person name="Zwiers L.-H."/>
            <person name="Turgeon B."/>
            <person name="Goodwin S."/>
            <person name="Spatafora J."/>
            <person name="Crous P."/>
            <person name="Grigoriev I."/>
        </authorList>
    </citation>
    <scope>NUCLEOTIDE SEQUENCE</scope>
    <source>
        <strain evidence="2">CBS 122368</strain>
    </source>
</reference>
<feature type="region of interest" description="Disordered" evidence="1">
    <location>
        <begin position="250"/>
        <end position="294"/>
    </location>
</feature>
<feature type="compositionally biased region" description="Low complexity" evidence="1">
    <location>
        <begin position="205"/>
        <end position="221"/>
    </location>
</feature>
<protein>
    <submittedName>
        <fullName evidence="2">Uncharacterized protein</fullName>
    </submittedName>
</protein>
<sequence length="371" mass="42305">MPENKNNRYRIKSPYCTHTIPSSLLPLLRPPTYCPICTIKRDISEVEEVQLEFRIRGGIFSSKALYEKSHVLGLRHKEFKKRWVSGKVALMNRVMEFKDLLDAGVAEGSDVLREAVAAFEKERNRLARVLVVPRKSDIEKLAASSVVEERRAEQYGAATPPKSIIRKTSQFAASSDVRAEFKSNSKISAAAKDWKSRPGNPMLEDSSLSPFDSSSSAVSAPRSKRLRFSPTISHSPEKLNYVHTHFALPPSTPLSTEATHHTPSLHPTREDPRKRTKRKFKRNGKEYQPGTWKSEDGYEKVNTSRFRVRWDHAEKEWAEGEEMRLLEVKLKEISRASVALWWVRGVLVYGGIQEMQAGMEKVEERAEQLAF</sequence>